<sequence length="172" mass="18978">MTPLSTAMLAASLLLASSAPASAAPPSSANGPGPEMHDERGADHRPDRMAAGQADHWEKRLAELKASLKLTPSQTGAWDTFQAAVKPPAREARAHREDAPRDEWAKLKTPERLDRMRAWRQERDAAATRREEATRTFYASLSAEQQKTFDERTQRPFFGEEPGGPAPGPRPR</sequence>
<accession>F3KWU8</accession>
<feature type="region of interest" description="Disordered" evidence="1">
    <location>
        <begin position="18"/>
        <end position="55"/>
    </location>
</feature>
<dbReference type="STRING" id="887062.HGR_14684"/>
<comment type="caution">
    <text evidence="3">The sequence shown here is derived from an EMBL/GenBank/DDBJ whole genome shotgun (WGS) entry which is preliminary data.</text>
</comment>
<dbReference type="Proteomes" id="UP000016368">
    <property type="component" value="Unassembled WGS sequence"/>
</dbReference>
<feature type="signal peptide" evidence="2">
    <location>
        <begin position="1"/>
        <end position="23"/>
    </location>
</feature>
<keyword evidence="4" id="KW-1185">Reference proteome</keyword>
<evidence type="ECO:0008006" key="5">
    <source>
        <dbReference type="Google" id="ProtNLM"/>
    </source>
</evidence>
<evidence type="ECO:0000313" key="4">
    <source>
        <dbReference type="Proteomes" id="UP000016368"/>
    </source>
</evidence>
<organism evidence="3 4">
    <name type="scientific">Hylemonella gracilis ATCC 19624</name>
    <dbReference type="NCBI Taxonomy" id="887062"/>
    <lineage>
        <taxon>Bacteria</taxon>
        <taxon>Pseudomonadati</taxon>
        <taxon>Pseudomonadota</taxon>
        <taxon>Betaproteobacteria</taxon>
        <taxon>Burkholderiales</taxon>
        <taxon>Comamonadaceae</taxon>
        <taxon>Hylemonella</taxon>
    </lineage>
</organism>
<dbReference type="InterPro" id="IPR012899">
    <property type="entry name" value="LTXXQ"/>
</dbReference>
<evidence type="ECO:0000256" key="2">
    <source>
        <dbReference type="SAM" id="SignalP"/>
    </source>
</evidence>
<feature type="chain" id="PRO_5003302836" description="LTXXQ motif family protein" evidence="2">
    <location>
        <begin position="24"/>
        <end position="172"/>
    </location>
</feature>
<protein>
    <recommendedName>
        <fullName evidence="5">LTXXQ motif family protein</fullName>
    </recommendedName>
</protein>
<dbReference type="EMBL" id="AEGR01000093">
    <property type="protein sequence ID" value="EGI75735.1"/>
    <property type="molecule type" value="Genomic_DNA"/>
</dbReference>
<feature type="compositionally biased region" description="Low complexity" evidence="1">
    <location>
        <begin position="18"/>
        <end position="29"/>
    </location>
</feature>
<reference evidence="3 4" key="1">
    <citation type="journal article" date="2011" name="EMBO J.">
        <title>Structural diversity of bacterial flagellar motors.</title>
        <authorList>
            <person name="Chen S."/>
            <person name="Beeby M."/>
            <person name="Murphy G.E."/>
            <person name="Leadbetter J.R."/>
            <person name="Hendrixson D.R."/>
            <person name="Briegel A."/>
            <person name="Li Z."/>
            <person name="Shi J."/>
            <person name="Tocheva E.I."/>
            <person name="Muller A."/>
            <person name="Dobro M.J."/>
            <person name="Jensen G.J."/>
        </authorList>
    </citation>
    <scope>NUCLEOTIDE SEQUENCE [LARGE SCALE GENOMIC DNA]</scope>
    <source>
        <strain evidence="3 4">ATCC 19624</strain>
    </source>
</reference>
<evidence type="ECO:0000313" key="3">
    <source>
        <dbReference type="EMBL" id="EGI75735.1"/>
    </source>
</evidence>
<dbReference type="eggNOG" id="ENOG5032U6V">
    <property type="taxonomic scope" value="Bacteria"/>
</dbReference>
<proteinExistence type="predicted"/>
<dbReference type="GO" id="GO:0042597">
    <property type="term" value="C:periplasmic space"/>
    <property type="evidence" value="ECO:0007669"/>
    <property type="project" value="InterPro"/>
</dbReference>
<evidence type="ECO:0000256" key="1">
    <source>
        <dbReference type="SAM" id="MobiDB-lite"/>
    </source>
</evidence>
<keyword evidence="2" id="KW-0732">Signal</keyword>
<feature type="compositionally biased region" description="Basic and acidic residues" evidence="1">
    <location>
        <begin position="35"/>
        <end position="48"/>
    </location>
</feature>
<feature type="region of interest" description="Disordered" evidence="1">
    <location>
        <begin position="138"/>
        <end position="172"/>
    </location>
</feature>
<gene>
    <name evidence="3" type="ORF">HGR_14684</name>
</gene>
<name>F3KWU8_9BURK</name>
<dbReference type="AlphaFoldDB" id="F3KWU8"/>
<dbReference type="Pfam" id="PF07813">
    <property type="entry name" value="LTXXQ"/>
    <property type="match status" value="1"/>
</dbReference>